<evidence type="ECO:0000313" key="1">
    <source>
        <dbReference type="EMBL" id="MDT0382402.1"/>
    </source>
</evidence>
<evidence type="ECO:0000313" key="2">
    <source>
        <dbReference type="Proteomes" id="UP001183414"/>
    </source>
</evidence>
<gene>
    <name evidence="1" type="ORF">RM572_26945</name>
</gene>
<keyword evidence="2" id="KW-1185">Reference proteome</keyword>
<sequence length="81" mass="8619">MTPTLAHRLAALEDRARAHSFRFTLPGGRTVDVPADDVLAVMLGDEMPPTLARVVGTQETAELARSVVDLARAHRAGGADE</sequence>
<name>A0ABU2P0X7_9ACTN</name>
<dbReference type="EMBL" id="JAVREQ010000036">
    <property type="protein sequence ID" value="MDT0382402.1"/>
    <property type="molecule type" value="Genomic_DNA"/>
</dbReference>
<comment type="caution">
    <text evidence="1">The sequence shown here is derived from an EMBL/GenBank/DDBJ whole genome shotgun (WGS) entry which is preliminary data.</text>
</comment>
<accession>A0ABU2P0X7</accession>
<proteinExistence type="predicted"/>
<reference evidence="2" key="1">
    <citation type="submission" date="2023-07" db="EMBL/GenBank/DDBJ databases">
        <title>30 novel species of actinomycetes from the DSMZ collection.</title>
        <authorList>
            <person name="Nouioui I."/>
        </authorList>
    </citation>
    <scope>NUCLEOTIDE SEQUENCE [LARGE SCALE GENOMIC DNA]</scope>
    <source>
        <strain evidence="2">DSM 42041</strain>
    </source>
</reference>
<dbReference type="RefSeq" id="WP_311675994.1">
    <property type="nucleotide sequence ID" value="NZ_JAVREQ010000036.1"/>
</dbReference>
<dbReference type="Proteomes" id="UP001183414">
    <property type="component" value="Unassembled WGS sequence"/>
</dbReference>
<protein>
    <submittedName>
        <fullName evidence="1">Uncharacterized protein</fullName>
    </submittedName>
</protein>
<organism evidence="1 2">
    <name type="scientific">Streptomyces hazeniae</name>
    <dbReference type="NCBI Taxonomy" id="3075538"/>
    <lineage>
        <taxon>Bacteria</taxon>
        <taxon>Bacillati</taxon>
        <taxon>Actinomycetota</taxon>
        <taxon>Actinomycetes</taxon>
        <taxon>Kitasatosporales</taxon>
        <taxon>Streptomycetaceae</taxon>
        <taxon>Streptomyces</taxon>
    </lineage>
</organism>